<dbReference type="PANTHER" id="PTHR11439">
    <property type="entry name" value="GAG-POL-RELATED RETROTRANSPOSON"/>
    <property type="match status" value="1"/>
</dbReference>
<evidence type="ECO:0000313" key="1">
    <source>
        <dbReference type="EMBL" id="KYN19870.1"/>
    </source>
</evidence>
<dbReference type="AlphaFoldDB" id="A0A151J7I7"/>
<dbReference type="EMBL" id="KQ979675">
    <property type="protein sequence ID" value="KYN19870.1"/>
    <property type="molecule type" value="Genomic_DNA"/>
</dbReference>
<dbReference type="PANTHER" id="PTHR11439:SF483">
    <property type="entry name" value="PEPTIDE SYNTHASE GLIP-LIKE, PUTATIVE (AFU_ORTHOLOGUE AFUA_3G12920)-RELATED"/>
    <property type="match status" value="1"/>
</dbReference>
<evidence type="ECO:0000313" key="2">
    <source>
        <dbReference type="Proteomes" id="UP000078492"/>
    </source>
</evidence>
<dbReference type="STRING" id="471704.A0A151J7I7"/>
<keyword evidence="2" id="KW-1185">Reference proteome</keyword>
<reference evidence="1 2" key="1">
    <citation type="submission" date="2015-09" db="EMBL/GenBank/DDBJ databases">
        <title>Trachymyrmex cornetzi WGS genome.</title>
        <authorList>
            <person name="Nygaard S."/>
            <person name="Hu H."/>
            <person name="Boomsma J."/>
            <person name="Zhang G."/>
        </authorList>
    </citation>
    <scope>NUCLEOTIDE SEQUENCE [LARGE SCALE GENOMIC DNA]</scope>
    <source>
        <strain evidence="1">Tcor2-1</strain>
        <tissue evidence="1">Whole body</tissue>
    </source>
</reference>
<dbReference type="Proteomes" id="UP000078492">
    <property type="component" value="Unassembled WGS sequence"/>
</dbReference>
<proteinExistence type="predicted"/>
<name>A0A151J7I7_9HYME</name>
<organism evidence="1 2">
    <name type="scientific">Trachymyrmex cornetzi</name>
    <dbReference type="NCBI Taxonomy" id="471704"/>
    <lineage>
        <taxon>Eukaryota</taxon>
        <taxon>Metazoa</taxon>
        <taxon>Ecdysozoa</taxon>
        <taxon>Arthropoda</taxon>
        <taxon>Hexapoda</taxon>
        <taxon>Insecta</taxon>
        <taxon>Pterygota</taxon>
        <taxon>Neoptera</taxon>
        <taxon>Endopterygota</taxon>
        <taxon>Hymenoptera</taxon>
        <taxon>Apocrita</taxon>
        <taxon>Aculeata</taxon>
        <taxon>Formicoidea</taxon>
        <taxon>Formicidae</taxon>
        <taxon>Myrmicinae</taxon>
        <taxon>Trachymyrmex</taxon>
    </lineage>
</organism>
<protein>
    <submittedName>
        <fullName evidence="1">Copia protein</fullName>
    </submittedName>
</protein>
<dbReference type="CDD" id="cd09272">
    <property type="entry name" value="RNase_HI_RT_Ty1"/>
    <property type="match status" value="1"/>
</dbReference>
<gene>
    <name evidence="1" type="ORF">ALC57_07785</name>
</gene>
<accession>A0A151J7I7</accession>
<sequence length="282" mass="32536">MHIRKDSDQNCYFINQTAYITQVVKDLQLHEGKISDIPLSTGYGNSESPLLFRNEEYKRIIGCLLYISVNTRPDISAAVSILAQKVTMPTEEDWNEVKRVVRYLKGTARTELKLGSDMSEQRLRAYTDANWAGDRRSRRSNTGYIIMFGLGAISWTSKRQSCVALSSTEAEFIALCEGCRELSWIRRILSDFGMTFEQPTIIYKDNQSYLSMIQEKFSTRAKHIDTKKFFIKDYVDKGIVTCKYCFTEEMIADVLTKPLSRQRFVKLRQALGLNVYPNEEEC</sequence>